<accession>A0A838B9A3</accession>
<reference evidence="1 2" key="1">
    <citation type="submission" date="2020-07" db="EMBL/GenBank/DDBJ databases">
        <title>Definition of the novel symbiovar canariense within Mesorhizobium novociceri, a new species of genus Mesorhizobium nodulating Cicer canariense in the Caldera de Taburiente National Park (La Palma, Canary Islands).</title>
        <authorList>
            <person name="Leon-Barrios M."/>
            <person name="Perez-Yepez J."/>
            <person name="Flores-Felix J.D."/>
            <person name="Ramirez-Baena M.H."/>
            <person name="Pulido-Suarez L."/>
            <person name="Igual J.M."/>
            <person name="Velazquez E."/>
            <person name="Peix A."/>
        </authorList>
    </citation>
    <scope>NUCLEOTIDE SEQUENCE [LARGE SCALE GENOMIC DNA]</scope>
    <source>
        <strain evidence="1 2">CCANP35</strain>
    </source>
</reference>
<evidence type="ECO:0000313" key="1">
    <source>
        <dbReference type="EMBL" id="MBA1143186.1"/>
    </source>
</evidence>
<sequence length="179" mass="18463">MCTLALLGLAGTALSVGGALVEGQQSKQMADYQAKAYEQQAQADAQSAAFEQGQERRKQDLLQAQARAQAGASGVGIAGSPTEVLAANARQGQLDLKTIQYGSQLRQNNLNTQAAISRFSGKQAVTASIFKAGSSLVSGLSGLYDPTKSPTSSMAASTVPTRSVIFGSSPLRAPWAGNN</sequence>
<organism evidence="1 2">
    <name type="scientific">Mesorhizobium neociceri</name>
    <dbReference type="NCBI Taxonomy" id="1307853"/>
    <lineage>
        <taxon>Bacteria</taxon>
        <taxon>Pseudomonadati</taxon>
        <taxon>Pseudomonadota</taxon>
        <taxon>Alphaproteobacteria</taxon>
        <taxon>Hyphomicrobiales</taxon>
        <taxon>Phyllobacteriaceae</taxon>
        <taxon>Mesorhizobium</taxon>
    </lineage>
</organism>
<proteinExistence type="predicted"/>
<dbReference type="EMBL" id="JACDTY010000013">
    <property type="protein sequence ID" value="MBA1143186.1"/>
    <property type="molecule type" value="Genomic_DNA"/>
</dbReference>
<evidence type="ECO:0000313" key="2">
    <source>
        <dbReference type="Proteomes" id="UP000558284"/>
    </source>
</evidence>
<dbReference type="AlphaFoldDB" id="A0A838B9A3"/>
<gene>
    <name evidence="1" type="ORF">H0241_23480</name>
</gene>
<comment type="caution">
    <text evidence="1">The sequence shown here is derived from an EMBL/GenBank/DDBJ whole genome shotgun (WGS) entry which is preliminary data.</text>
</comment>
<protein>
    <submittedName>
        <fullName evidence="1">Uncharacterized protein</fullName>
    </submittedName>
</protein>
<name>A0A838B9A3_9HYPH</name>
<dbReference type="Proteomes" id="UP000558284">
    <property type="component" value="Unassembled WGS sequence"/>
</dbReference>
<dbReference type="RefSeq" id="WP_181060218.1">
    <property type="nucleotide sequence ID" value="NZ_JACDTY010000013.1"/>
</dbReference>
<keyword evidence="2" id="KW-1185">Reference proteome</keyword>